<evidence type="ECO:0000313" key="1">
    <source>
        <dbReference type="EMBL" id="CRP82825.1"/>
    </source>
</evidence>
<name>A0A9P1R9K2_PSEAI</name>
<dbReference type="GeneID" id="42591698"/>
<protein>
    <submittedName>
        <fullName evidence="1">Uncharacterized protein</fullName>
    </submittedName>
</protein>
<evidence type="ECO:0000313" key="2">
    <source>
        <dbReference type="Proteomes" id="UP000045039"/>
    </source>
</evidence>
<dbReference type="EMBL" id="CVVU01000245">
    <property type="protein sequence ID" value="CRP82825.1"/>
    <property type="molecule type" value="Genomic_DNA"/>
</dbReference>
<gene>
    <name evidence="1" type="ORF">PAERUG_P19_London_7_VIM_2_05_10_05701</name>
</gene>
<proteinExistence type="predicted"/>
<sequence length="96" mass="11116">MNNAGASLRQRYQERMQTVAVGAKLKRKGREWVVLQQRRTETGVVLNLRHGHREFRLYVPVTMDGPELWHANMRSVALPPSQRELFAQQNHTGVQP</sequence>
<dbReference type="Proteomes" id="UP000045039">
    <property type="component" value="Unassembled WGS sequence"/>
</dbReference>
<reference evidence="2" key="1">
    <citation type="submission" date="2015-06" db="EMBL/GenBank/DDBJ databases">
        <authorList>
            <person name="Radhakrishnan Rajesh"/>
            <person name="Underwood Anthony"/>
            <person name="Al-Shahib Ali"/>
        </authorList>
    </citation>
    <scope>NUCLEOTIDE SEQUENCE [LARGE SCALE GENOMIC DNA]</scope>
    <source>
        <strain evidence="2">P19_London_7_VIM_2_05_10</strain>
    </source>
</reference>
<accession>A0A9P1R9K2</accession>
<dbReference type="AlphaFoldDB" id="A0A9P1R9K2"/>
<comment type="caution">
    <text evidence="1">The sequence shown here is derived from an EMBL/GenBank/DDBJ whole genome shotgun (WGS) entry which is preliminary data.</text>
</comment>
<dbReference type="RefSeq" id="WP_003149194.1">
    <property type="nucleotide sequence ID" value="NZ_CAADLS010000314.1"/>
</dbReference>
<organism evidence="1 2">
    <name type="scientific">Pseudomonas aeruginosa</name>
    <dbReference type="NCBI Taxonomy" id="287"/>
    <lineage>
        <taxon>Bacteria</taxon>
        <taxon>Pseudomonadati</taxon>
        <taxon>Pseudomonadota</taxon>
        <taxon>Gammaproteobacteria</taxon>
        <taxon>Pseudomonadales</taxon>
        <taxon>Pseudomonadaceae</taxon>
        <taxon>Pseudomonas</taxon>
    </lineage>
</organism>